<reference evidence="4" key="1">
    <citation type="submission" date="2020-11" db="EMBL/GenBank/DDBJ databases">
        <authorList>
            <person name="Tran Van P."/>
        </authorList>
    </citation>
    <scope>NUCLEOTIDE SEQUENCE</scope>
</reference>
<gene>
    <name evidence="4" type="ORF">OSB1V03_LOCUS22834</name>
</gene>
<evidence type="ECO:0000313" key="5">
    <source>
        <dbReference type="Proteomes" id="UP000759131"/>
    </source>
</evidence>
<dbReference type="InterPro" id="IPR002738">
    <property type="entry name" value="RNase_P_p30"/>
</dbReference>
<keyword evidence="5" id="KW-1185">Reference proteome</keyword>
<dbReference type="GO" id="GO:0003723">
    <property type="term" value="F:RNA binding"/>
    <property type="evidence" value="ECO:0007669"/>
    <property type="project" value="TreeGrafter"/>
</dbReference>
<accession>A0A7R9LYX9</accession>
<comment type="similarity">
    <text evidence="2">Belongs to the eukaryotic/archaeal RNase P protein component 3 family.</text>
</comment>
<keyword evidence="3" id="KW-0819">tRNA processing</keyword>
<feature type="non-terminal residue" evidence="4">
    <location>
        <position position="139"/>
    </location>
</feature>
<evidence type="ECO:0000256" key="3">
    <source>
        <dbReference type="ARBA" id="ARBA00022694"/>
    </source>
</evidence>
<evidence type="ECO:0000256" key="2">
    <source>
        <dbReference type="ARBA" id="ARBA00007331"/>
    </source>
</evidence>
<name>A0A7R9LYX9_9ACAR</name>
<dbReference type="InterPro" id="IPR016195">
    <property type="entry name" value="Pol/histidinol_Pase-like"/>
</dbReference>
<dbReference type="GO" id="GO:0005655">
    <property type="term" value="C:nucleolar ribonuclease P complex"/>
    <property type="evidence" value="ECO:0007669"/>
    <property type="project" value="TreeGrafter"/>
</dbReference>
<protein>
    <submittedName>
        <fullName evidence="4">Uncharacterized protein</fullName>
    </submittedName>
</protein>
<dbReference type="PANTHER" id="PTHR13031">
    <property type="entry name" value="RIBONUCLEASE P SUBUNIT P30"/>
    <property type="match status" value="1"/>
</dbReference>
<dbReference type="EMBL" id="CAJPIZ010051802">
    <property type="protein sequence ID" value="CAG2122889.1"/>
    <property type="molecule type" value="Genomic_DNA"/>
</dbReference>
<dbReference type="GO" id="GO:0008033">
    <property type="term" value="P:tRNA processing"/>
    <property type="evidence" value="ECO:0007669"/>
    <property type="project" value="UniProtKB-KW"/>
</dbReference>
<sequence length="139" mass="15502">LNDKILSHLNNGHFECDLITFNSNNNLCPIIRRANFSIPISKGIGLEINYGNSLLDQSSRRELFAFSQLLVEKTKSRNIILSSAAETSFALRAPKDVTYLGLMFGLNGDQSKAAVFRNPTKVLKHSEIRKNVNMGTICM</sequence>
<evidence type="ECO:0000313" key="4">
    <source>
        <dbReference type="EMBL" id="CAD7650391.1"/>
    </source>
</evidence>
<dbReference type="Pfam" id="PF01876">
    <property type="entry name" value="RNase_P_p30"/>
    <property type="match status" value="1"/>
</dbReference>
<feature type="non-terminal residue" evidence="4">
    <location>
        <position position="1"/>
    </location>
</feature>
<dbReference type="SUPFAM" id="SSF89550">
    <property type="entry name" value="PHP domain-like"/>
    <property type="match status" value="1"/>
</dbReference>
<dbReference type="AlphaFoldDB" id="A0A7R9LYX9"/>
<dbReference type="Proteomes" id="UP000759131">
    <property type="component" value="Unassembled WGS sequence"/>
</dbReference>
<evidence type="ECO:0000256" key="1">
    <source>
        <dbReference type="ARBA" id="ARBA00004123"/>
    </source>
</evidence>
<proteinExistence type="inferred from homology"/>
<dbReference type="OrthoDB" id="17948at2759"/>
<dbReference type="EMBL" id="OC906377">
    <property type="protein sequence ID" value="CAD7650391.1"/>
    <property type="molecule type" value="Genomic_DNA"/>
</dbReference>
<comment type="subcellular location">
    <subcellularLocation>
        <location evidence="1">Nucleus</location>
    </subcellularLocation>
</comment>
<dbReference type="PANTHER" id="PTHR13031:SF0">
    <property type="entry name" value="RIBONUCLEASE P PROTEIN SUBUNIT P30"/>
    <property type="match status" value="1"/>
</dbReference>
<organism evidence="4">
    <name type="scientific">Medioppia subpectinata</name>
    <dbReference type="NCBI Taxonomy" id="1979941"/>
    <lineage>
        <taxon>Eukaryota</taxon>
        <taxon>Metazoa</taxon>
        <taxon>Ecdysozoa</taxon>
        <taxon>Arthropoda</taxon>
        <taxon>Chelicerata</taxon>
        <taxon>Arachnida</taxon>
        <taxon>Acari</taxon>
        <taxon>Acariformes</taxon>
        <taxon>Sarcoptiformes</taxon>
        <taxon>Oribatida</taxon>
        <taxon>Brachypylina</taxon>
        <taxon>Oppioidea</taxon>
        <taxon>Oppiidae</taxon>
        <taxon>Medioppia</taxon>
    </lineage>
</organism>
<dbReference type="Gene3D" id="3.20.20.140">
    <property type="entry name" value="Metal-dependent hydrolases"/>
    <property type="match status" value="1"/>
</dbReference>